<proteinExistence type="predicted"/>
<dbReference type="Proteomes" id="UP000199103">
    <property type="component" value="Chromosome I"/>
</dbReference>
<accession>A0A1H1QKJ3</accession>
<dbReference type="Pfam" id="PF01547">
    <property type="entry name" value="SBP_bac_1"/>
    <property type="match status" value="1"/>
</dbReference>
<dbReference type="STRING" id="630515.SAMN04489812_1302"/>
<dbReference type="InterPro" id="IPR006059">
    <property type="entry name" value="SBP"/>
</dbReference>
<dbReference type="PANTHER" id="PTHR43649:SF12">
    <property type="entry name" value="DIACETYLCHITOBIOSE BINDING PROTEIN DASA"/>
    <property type="match status" value="1"/>
</dbReference>
<dbReference type="CDD" id="cd13585">
    <property type="entry name" value="PBP2_TMBP_like"/>
    <property type="match status" value="1"/>
</dbReference>
<dbReference type="AlphaFoldDB" id="A0A1H1QKJ3"/>
<organism evidence="1 2">
    <name type="scientific">Microlunatus soli</name>
    <dbReference type="NCBI Taxonomy" id="630515"/>
    <lineage>
        <taxon>Bacteria</taxon>
        <taxon>Bacillati</taxon>
        <taxon>Actinomycetota</taxon>
        <taxon>Actinomycetes</taxon>
        <taxon>Propionibacteriales</taxon>
        <taxon>Propionibacteriaceae</taxon>
        <taxon>Microlunatus</taxon>
    </lineage>
</organism>
<reference evidence="1 2" key="1">
    <citation type="submission" date="2016-10" db="EMBL/GenBank/DDBJ databases">
        <authorList>
            <person name="de Groot N.N."/>
        </authorList>
    </citation>
    <scope>NUCLEOTIDE SEQUENCE [LARGE SCALE GENOMIC DNA]</scope>
    <source>
        <strain evidence="1 2">DSM 21800</strain>
    </source>
</reference>
<dbReference type="PANTHER" id="PTHR43649">
    <property type="entry name" value="ARABINOSE-BINDING PROTEIN-RELATED"/>
    <property type="match status" value="1"/>
</dbReference>
<evidence type="ECO:0000313" key="2">
    <source>
        <dbReference type="Proteomes" id="UP000199103"/>
    </source>
</evidence>
<dbReference type="EMBL" id="LT629772">
    <property type="protein sequence ID" value="SDS23916.1"/>
    <property type="molecule type" value="Genomic_DNA"/>
</dbReference>
<dbReference type="SUPFAM" id="SSF53850">
    <property type="entry name" value="Periplasmic binding protein-like II"/>
    <property type="match status" value="1"/>
</dbReference>
<dbReference type="InterPro" id="IPR050490">
    <property type="entry name" value="Bact_solute-bd_prot1"/>
</dbReference>
<gene>
    <name evidence="1" type="ORF">SAMN04489812_1302</name>
</gene>
<keyword evidence="2" id="KW-1185">Reference proteome</keyword>
<protein>
    <submittedName>
        <fullName evidence="1">ABC-type glycerol-3-phosphate transport system, substrate-binding protein</fullName>
    </submittedName>
</protein>
<dbReference type="Gene3D" id="3.40.190.10">
    <property type="entry name" value="Periplasmic binding protein-like II"/>
    <property type="match status" value="1"/>
</dbReference>
<name>A0A1H1QKJ3_9ACTN</name>
<evidence type="ECO:0000313" key="1">
    <source>
        <dbReference type="EMBL" id="SDS23916.1"/>
    </source>
</evidence>
<sequence length="470" mass="50852">MWKGWRSVAPRTVRSRKPRTSRLCSLAAQCMKESHGEGVCMTSRSLPMNRRAFLAATAAAASVTVAGCAKGDNKAQGGAGTLSSAGWDDPINDLMNGPIAEGFAKQSETTLRPQAAVPFGDFQTRFRTLLAGGQPPDVMRLNDDFLVEVSDKKLSTDLEPYFKESGLDRSAFFPIFDWAKLPSGHRGLVTGTQVRCLFYNKTLFEKEGVPLPPKDWTGDHWSWDDFLAAAKALTKGTDQYGAIISSDTACEEIWPSNNGGPGTFSEDGTKFTLADDPGVEAMQWVADLTLKHHVQPAWGELLPDQAVERLFTSGRAAMILSASSSIAYYADNVKDFEWDLAPVPAKEQQYQTGGVVLYIIPSKAKNPDDAWKYLDYAISEEGGALLAEAGLAVPVNKKAAESLKSPGEYPKNIKLLVPGAEHNKNINSTKATAAAVALYRPQLERVYAGDLTAGKALSDIRGQVESALNV</sequence>